<reference evidence="2" key="3">
    <citation type="submission" date="2020-12" db="UniProtKB">
        <authorList>
            <consortium name="EnsemblPlants"/>
        </authorList>
    </citation>
    <scope>IDENTIFICATION</scope>
</reference>
<dbReference type="PaxDb" id="3218-PP1S35_120V6.1"/>
<reference evidence="1 3" key="1">
    <citation type="journal article" date="2008" name="Science">
        <title>The Physcomitrella genome reveals evolutionary insights into the conquest of land by plants.</title>
        <authorList>
            <person name="Rensing S."/>
            <person name="Lang D."/>
            <person name="Zimmer A."/>
            <person name="Terry A."/>
            <person name="Salamov A."/>
            <person name="Shapiro H."/>
            <person name="Nishiyama T."/>
            <person name="Perroud P.-F."/>
            <person name="Lindquist E."/>
            <person name="Kamisugi Y."/>
            <person name="Tanahashi T."/>
            <person name="Sakakibara K."/>
            <person name="Fujita T."/>
            <person name="Oishi K."/>
            <person name="Shin-I T."/>
            <person name="Kuroki Y."/>
            <person name="Toyoda A."/>
            <person name="Suzuki Y."/>
            <person name="Hashimoto A."/>
            <person name="Yamaguchi K."/>
            <person name="Sugano A."/>
            <person name="Kohara Y."/>
            <person name="Fujiyama A."/>
            <person name="Anterola A."/>
            <person name="Aoki S."/>
            <person name="Ashton N."/>
            <person name="Barbazuk W.B."/>
            <person name="Barker E."/>
            <person name="Bennetzen J."/>
            <person name="Bezanilla M."/>
            <person name="Blankenship R."/>
            <person name="Cho S.H."/>
            <person name="Dutcher S."/>
            <person name="Estelle M."/>
            <person name="Fawcett J.A."/>
            <person name="Gundlach H."/>
            <person name="Hanada K."/>
            <person name="Heyl A."/>
            <person name="Hicks K.A."/>
            <person name="Hugh J."/>
            <person name="Lohr M."/>
            <person name="Mayer K."/>
            <person name="Melkozernov A."/>
            <person name="Murata T."/>
            <person name="Nelson D."/>
            <person name="Pils B."/>
            <person name="Prigge M."/>
            <person name="Reiss B."/>
            <person name="Renner T."/>
            <person name="Rombauts S."/>
            <person name="Rushton P."/>
            <person name="Sanderfoot A."/>
            <person name="Schween G."/>
            <person name="Shiu S.-H."/>
            <person name="Stueber K."/>
            <person name="Theodoulou F.L."/>
            <person name="Tu H."/>
            <person name="Van de Peer Y."/>
            <person name="Verrier P.J."/>
            <person name="Waters E."/>
            <person name="Wood A."/>
            <person name="Yang L."/>
            <person name="Cove D."/>
            <person name="Cuming A."/>
            <person name="Hasebe M."/>
            <person name="Lucas S."/>
            <person name="Mishler D.B."/>
            <person name="Reski R."/>
            <person name="Grigoriev I."/>
            <person name="Quatrano R.S."/>
            <person name="Boore J.L."/>
        </authorList>
    </citation>
    <scope>NUCLEOTIDE SEQUENCE [LARGE SCALE GENOMIC DNA]</scope>
    <source>
        <strain evidence="2 3">cv. Gransden 2004</strain>
    </source>
</reference>
<protein>
    <submittedName>
        <fullName evidence="1 2">Uncharacterized protein</fullName>
    </submittedName>
</protein>
<dbReference type="AlphaFoldDB" id="A0A2K1K5U3"/>
<dbReference type="Gramene" id="Pp3c8_2340V3.2">
    <property type="protein sequence ID" value="PAC:32963841.CDS.1"/>
    <property type="gene ID" value="Pp3c8_2340"/>
</dbReference>
<dbReference type="EnsemblPlants" id="Pp3c8_2340V3.1">
    <property type="protein sequence ID" value="PAC:32963840.CDS.1"/>
    <property type="gene ID" value="Pp3c8_2340"/>
</dbReference>
<name>A0A2K1K5U3_PHYPA</name>
<proteinExistence type="predicted"/>
<gene>
    <name evidence="1" type="ORF">PHYPA_011047</name>
</gene>
<accession>A0A2K1K5U3</accession>
<reference evidence="1 3" key="2">
    <citation type="journal article" date="2018" name="Plant J.">
        <title>The Physcomitrella patens chromosome-scale assembly reveals moss genome structure and evolution.</title>
        <authorList>
            <person name="Lang D."/>
            <person name="Ullrich K.K."/>
            <person name="Murat F."/>
            <person name="Fuchs J."/>
            <person name="Jenkins J."/>
            <person name="Haas F.B."/>
            <person name="Piednoel M."/>
            <person name="Gundlach H."/>
            <person name="Van Bel M."/>
            <person name="Meyberg R."/>
            <person name="Vives C."/>
            <person name="Morata J."/>
            <person name="Symeonidi A."/>
            <person name="Hiss M."/>
            <person name="Muchero W."/>
            <person name="Kamisugi Y."/>
            <person name="Saleh O."/>
            <person name="Blanc G."/>
            <person name="Decker E.L."/>
            <person name="van Gessel N."/>
            <person name="Grimwood J."/>
            <person name="Hayes R.D."/>
            <person name="Graham S.W."/>
            <person name="Gunter L.E."/>
            <person name="McDaniel S.F."/>
            <person name="Hoernstein S.N.W."/>
            <person name="Larsson A."/>
            <person name="Li F.W."/>
            <person name="Perroud P.F."/>
            <person name="Phillips J."/>
            <person name="Ranjan P."/>
            <person name="Rokshar D.S."/>
            <person name="Rothfels C.J."/>
            <person name="Schneider L."/>
            <person name="Shu S."/>
            <person name="Stevenson D.W."/>
            <person name="Thummler F."/>
            <person name="Tillich M."/>
            <person name="Villarreal Aguilar J.C."/>
            <person name="Widiez T."/>
            <person name="Wong G.K."/>
            <person name="Wymore A."/>
            <person name="Zhang Y."/>
            <person name="Zimmer A.D."/>
            <person name="Quatrano R.S."/>
            <person name="Mayer K.F.X."/>
            <person name="Goodstein D."/>
            <person name="Casacuberta J.M."/>
            <person name="Vandepoele K."/>
            <person name="Reski R."/>
            <person name="Cuming A.C."/>
            <person name="Tuskan G.A."/>
            <person name="Maumus F."/>
            <person name="Salse J."/>
            <person name="Schmutz J."/>
            <person name="Rensing S.A."/>
        </authorList>
    </citation>
    <scope>NUCLEOTIDE SEQUENCE [LARGE SCALE GENOMIC DNA]</scope>
    <source>
        <strain evidence="2 3">cv. Gransden 2004</strain>
    </source>
</reference>
<dbReference type="InParanoid" id="A0A2K1K5U3"/>
<keyword evidence="3" id="KW-1185">Reference proteome</keyword>
<sequence length="77" mass="8874">MWQPNVVINADFADILNREKSSLTFWRMVRMKERIVQGLEASGPLVILLTLFPRSTINGVFFWSSLKCDITCKTLIL</sequence>
<organism evidence="1">
    <name type="scientific">Physcomitrium patens</name>
    <name type="common">Spreading-leaved earth moss</name>
    <name type="synonym">Physcomitrella patens</name>
    <dbReference type="NCBI Taxonomy" id="3218"/>
    <lineage>
        <taxon>Eukaryota</taxon>
        <taxon>Viridiplantae</taxon>
        <taxon>Streptophyta</taxon>
        <taxon>Embryophyta</taxon>
        <taxon>Bryophyta</taxon>
        <taxon>Bryophytina</taxon>
        <taxon>Bryopsida</taxon>
        <taxon>Funariidae</taxon>
        <taxon>Funariales</taxon>
        <taxon>Funariaceae</taxon>
        <taxon>Physcomitrium</taxon>
    </lineage>
</organism>
<dbReference type="EMBL" id="ABEU02000008">
    <property type="protein sequence ID" value="PNR49151.1"/>
    <property type="molecule type" value="Genomic_DNA"/>
</dbReference>
<evidence type="ECO:0000313" key="2">
    <source>
        <dbReference type="EnsemblPlants" id="PAC:32963840.CDS.1"/>
    </source>
</evidence>
<dbReference type="Gramene" id="Pp3c8_2340V3.1">
    <property type="protein sequence ID" value="PAC:32963840.CDS.1"/>
    <property type="gene ID" value="Pp3c8_2340"/>
</dbReference>
<dbReference type="Proteomes" id="UP000006727">
    <property type="component" value="Chromosome 8"/>
</dbReference>
<dbReference type="EnsemblPlants" id="Pp3c8_2340V3.2">
    <property type="protein sequence ID" value="PAC:32963841.CDS.1"/>
    <property type="gene ID" value="Pp3c8_2340"/>
</dbReference>
<evidence type="ECO:0000313" key="3">
    <source>
        <dbReference type="Proteomes" id="UP000006727"/>
    </source>
</evidence>
<evidence type="ECO:0000313" key="1">
    <source>
        <dbReference type="EMBL" id="PNR49151.1"/>
    </source>
</evidence>